<proteinExistence type="predicted"/>
<comment type="caution">
    <text evidence="1">The sequence shown here is derived from an EMBL/GenBank/DDBJ whole genome shotgun (WGS) entry which is preliminary data.</text>
</comment>
<evidence type="ECO:0000313" key="1">
    <source>
        <dbReference type="EMBL" id="KAJ4362314.1"/>
    </source>
</evidence>
<keyword evidence="2" id="KW-1185">Reference proteome</keyword>
<dbReference type="EMBL" id="JAPEUY010000021">
    <property type="protein sequence ID" value="KAJ4362314.1"/>
    <property type="molecule type" value="Genomic_DNA"/>
</dbReference>
<accession>A0A9W8XXJ2</accession>
<dbReference type="AlphaFoldDB" id="A0A9W8XXJ2"/>
<gene>
    <name evidence="1" type="ORF">N0V83_010407</name>
</gene>
<protein>
    <submittedName>
        <fullName evidence="1">Uncharacterized protein</fullName>
    </submittedName>
</protein>
<organism evidence="1 2">
    <name type="scientific">Neocucurbitaria cava</name>
    <dbReference type="NCBI Taxonomy" id="798079"/>
    <lineage>
        <taxon>Eukaryota</taxon>
        <taxon>Fungi</taxon>
        <taxon>Dikarya</taxon>
        <taxon>Ascomycota</taxon>
        <taxon>Pezizomycotina</taxon>
        <taxon>Dothideomycetes</taxon>
        <taxon>Pleosporomycetidae</taxon>
        <taxon>Pleosporales</taxon>
        <taxon>Pleosporineae</taxon>
        <taxon>Cucurbitariaceae</taxon>
        <taxon>Neocucurbitaria</taxon>
    </lineage>
</organism>
<name>A0A9W8XXJ2_9PLEO</name>
<reference evidence="1" key="1">
    <citation type="submission" date="2022-10" db="EMBL/GenBank/DDBJ databases">
        <title>Tapping the CABI collections for fungal endophytes: first genome assemblies for Collariella, Neodidymelliopsis, Ascochyta clinopodiicola, Didymella pomorum, Didymosphaeria variabile, Neocosmospora piperis and Neocucurbitaria cava.</title>
        <authorList>
            <person name="Hill R."/>
        </authorList>
    </citation>
    <scope>NUCLEOTIDE SEQUENCE</scope>
    <source>
        <strain evidence="1">IMI 356814</strain>
    </source>
</reference>
<evidence type="ECO:0000313" key="2">
    <source>
        <dbReference type="Proteomes" id="UP001140560"/>
    </source>
</evidence>
<sequence length="255" mass="28818">MPARWGKNKSWRAHQAQQLEEALANERRIADEAAERQLFDDSVGDSPAAGHYQNRLGSHFEVTNIQGQVRTRHVPDAARQAGPGREWLPLFPQGNEGDLFTWRSMPLFGAKYVKVILFDVGFDEVRYVWGKKYQEAVWVVQNRPAQLQAGEGGMLLYHPMGPSNFEHGDRPCYINLGEMWEPMTEEVQQDLQLVHFTPQEPEQPLLEAPQPLVGGNEVQMPVEVFQVEAPQPPVLDDGVQIPVDFFSDAALASMF</sequence>
<dbReference type="Proteomes" id="UP001140560">
    <property type="component" value="Unassembled WGS sequence"/>
</dbReference>